<dbReference type="AlphaFoldDB" id="A0A1B6JGB1"/>
<proteinExistence type="inferred from homology"/>
<reference evidence="7" key="1">
    <citation type="submission" date="2015-11" db="EMBL/GenBank/DDBJ databases">
        <title>De novo transcriptome assembly of four potential Pierce s Disease insect vectors from Arizona vineyards.</title>
        <authorList>
            <person name="Tassone E.E."/>
        </authorList>
    </citation>
    <scope>NUCLEOTIDE SEQUENCE</scope>
</reference>
<name>A0A1B6JGB1_9HEMI</name>
<dbReference type="GO" id="GO:0005840">
    <property type="term" value="C:ribosome"/>
    <property type="evidence" value="ECO:0007669"/>
    <property type="project" value="UniProtKB-KW"/>
</dbReference>
<comment type="similarity">
    <text evidence="1">Belongs to the bacterial ribosomal protein bL9 family.</text>
</comment>
<feature type="domain" description="Ribosomal protein L9" evidence="6">
    <location>
        <begin position="89"/>
        <end position="132"/>
    </location>
</feature>
<evidence type="ECO:0000256" key="4">
    <source>
        <dbReference type="ARBA" id="ARBA00035194"/>
    </source>
</evidence>
<protein>
    <recommendedName>
        <fullName evidence="4">Large ribosomal subunit protein bL9m</fullName>
    </recommendedName>
    <alternativeName>
        <fullName evidence="5">39S ribosomal protein L9, mitochondrial</fullName>
    </alternativeName>
</protein>
<evidence type="ECO:0000256" key="3">
    <source>
        <dbReference type="ARBA" id="ARBA00023274"/>
    </source>
</evidence>
<evidence type="ECO:0000256" key="5">
    <source>
        <dbReference type="ARBA" id="ARBA00035381"/>
    </source>
</evidence>
<accession>A0A1B6JGB1</accession>
<evidence type="ECO:0000256" key="2">
    <source>
        <dbReference type="ARBA" id="ARBA00022980"/>
    </source>
</evidence>
<evidence type="ECO:0000256" key="1">
    <source>
        <dbReference type="ARBA" id="ARBA00010605"/>
    </source>
</evidence>
<dbReference type="InterPro" id="IPR020070">
    <property type="entry name" value="Ribosomal_bL9_N"/>
</dbReference>
<evidence type="ECO:0000313" key="7">
    <source>
        <dbReference type="EMBL" id="JAS98229.1"/>
    </source>
</evidence>
<dbReference type="GO" id="GO:0006412">
    <property type="term" value="P:translation"/>
    <property type="evidence" value="ECO:0007669"/>
    <property type="project" value="InterPro"/>
</dbReference>
<keyword evidence="3" id="KW-0687">Ribonucleoprotein</keyword>
<dbReference type="InterPro" id="IPR000244">
    <property type="entry name" value="Ribosomal_bL9"/>
</dbReference>
<dbReference type="Gene3D" id="3.40.5.10">
    <property type="entry name" value="Ribosomal protein L9, N-terminal domain"/>
    <property type="match status" value="1"/>
</dbReference>
<evidence type="ECO:0000259" key="6">
    <source>
        <dbReference type="Pfam" id="PF01281"/>
    </source>
</evidence>
<dbReference type="InterPro" id="IPR036935">
    <property type="entry name" value="Ribosomal_bL9_N_sf"/>
</dbReference>
<dbReference type="PANTHER" id="PTHR21368">
    <property type="entry name" value="50S RIBOSOMAL PROTEIN L9"/>
    <property type="match status" value="1"/>
</dbReference>
<dbReference type="Pfam" id="PF01281">
    <property type="entry name" value="Ribosomal_L9_N"/>
    <property type="match status" value="1"/>
</dbReference>
<gene>
    <name evidence="7" type="ORF">g.2971</name>
</gene>
<keyword evidence="2" id="KW-0689">Ribosomal protein</keyword>
<dbReference type="EMBL" id="GECU01009477">
    <property type="protein sequence ID" value="JAS98229.1"/>
    <property type="molecule type" value="Transcribed_RNA"/>
</dbReference>
<dbReference type="GO" id="GO:0003735">
    <property type="term" value="F:structural constituent of ribosome"/>
    <property type="evidence" value="ECO:0007669"/>
    <property type="project" value="InterPro"/>
</dbReference>
<organism evidence="7">
    <name type="scientific">Homalodisca liturata</name>
    <dbReference type="NCBI Taxonomy" id="320908"/>
    <lineage>
        <taxon>Eukaryota</taxon>
        <taxon>Metazoa</taxon>
        <taxon>Ecdysozoa</taxon>
        <taxon>Arthropoda</taxon>
        <taxon>Hexapoda</taxon>
        <taxon>Insecta</taxon>
        <taxon>Pterygota</taxon>
        <taxon>Neoptera</taxon>
        <taxon>Paraneoptera</taxon>
        <taxon>Hemiptera</taxon>
        <taxon>Auchenorrhyncha</taxon>
        <taxon>Membracoidea</taxon>
        <taxon>Cicadellidae</taxon>
        <taxon>Cicadellinae</taxon>
        <taxon>Proconiini</taxon>
        <taxon>Homalodisca</taxon>
    </lineage>
</organism>
<dbReference type="GO" id="GO:1990904">
    <property type="term" value="C:ribonucleoprotein complex"/>
    <property type="evidence" value="ECO:0007669"/>
    <property type="project" value="UniProtKB-KW"/>
</dbReference>
<dbReference type="SUPFAM" id="SSF55658">
    <property type="entry name" value="L9 N-domain-like"/>
    <property type="match status" value="1"/>
</dbReference>
<sequence>MLENLPSLFRLSKQLNCTSLKICNVFNVTLLNRTNIVSSVLVPARTTMVVKRRYPPGLYREGNKPRLSRKTFFYELVEDTDYRPDPLIDVVLKTNVPGVGNDGDIINLKRTAAYYKLILPGLADYTTPESLEYSSQLKKDVSVQEKQISPSVEYCMKYLQLRCMSIVMNKETEWTIEPWHVRASFRKAGVQILSESSIELPAKPIRGPNLDLEGKEFYVTVTINKKHKVKVRCCIHHWSTAMTDRLPYVQDYWLTPLEKVFPEDNVKETEPSTTQ</sequence>
<dbReference type="InterPro" id="IPR009027">
    <property type="entry name" value="Ribosomal_bL9/RNase_H1_N"/>
</dbReference>